<dbReference type="GO" id="GO:0007156">
    <property type="term" value="P:homophilic cell adhesion via plasma membrane adhesion molecules"/>
    <property type="evidence" value="ECO:0007669"/>
    <property type="project" value="InterPro"/>
</dbReference>
<dbReference type="RefSeq" id="WP_193522556.1">
    <property type="nucleotide sequence ID" value="NZ_CBCSDF010000024.1"/>
</dbReference>
<feature type="region of interest" description="Disordered" evidence="3">
    <location>
        <begin position="1957"/>
        <end position="1983"/>
    </location>
</feature>
<dbReference type="InterPro" id="IPR013783">
    <property type="entry name" value="Ig-like_fold"/>
</dbReference>
<dbReference type="SMART" id="SM00736">
    <property type="entry name" value="CADG"/>
    <property type="match status" value="6"/>
</dbReference>
<dbReference type="InterPro" id="IPR056822">
    <property type="entry name" value="TEN_NHL"/>
</dbReference>
<dbReference type="SUPFAM" id="SSF49313">
    <property type="entry name" value="Cadherin-like"/>
    <property type="match status" value="5"/>
</dbReference>
<keyword evidence="8" id="KW-1185">Reference proteome</keyword>
<dbReference type="InterPro" id="IPR039005">
    <property type="entry name" value="CSPG_rpt"/>
</dbReference>
<reference evidence="6 8" key="2">
    <citation type="submission" date="2023-10" db="EMBL/GenBank/DDBJ databases">
        <title>To unveil natural product biosynthetic capacity in Pseudoalteromonas.</title>
        <authorList>
            <person name="Wang J."/>
        </authorList>
    </citation>
    <scope>NUCLEOTIDE SEQUENCE [LARGE SCALE GENOMIC DNA]</scope>
    <source>
        <strain evidence="6 8">DSM 15914</strain>
    </source>
</reference>
<dbReference type="EMBL" id="WEIA01000022">
    <property type="protein sequence ID" value="NLR24025.1"/>
    <property type="molecule type" value="Genomic_DNA"/>
</dbReference>
<dbReference type="PROSITE" id="PS51854">
    <property type="entry name" value="CSPG"/>
    <property type="match status" value="1"/>
</dbReference>
<reference evidence="5" key="1">
    <citation type="submission" date="2019-10" db="EMBL/GenBank/DDBJ databases">
        <authorList>
            <person name="Paulsen S."/>
        </authorList>
    </citation>
    <scope>NUCLEOTIDE SEQUENCE</scope>
    <source>
        <strain evidence="5">LMG 19692</strain>
    </source>
</reference>
<dbReference type="Proteomes" id="UP000646877">
    <property type="component" value="Unassembled WGS sequence"/>
</dbReference>
<dbReference type="PROSITE" id="PS50268">
    <property type="entry name" value="CADHERIN_2"/>
    <property type="match status" value="1"/>
</dbReference>
<dbReference type="NCBIfam" id="NF012211">
    <property type="entry name" value="tand_rpt_95"/>
    <property type="match status" value="4"/>
</dbReference>
<dbReference type="Gene3D" id="2.60.40.10">
    <property type="entry name" value="Immunoglobulins"/>
    <property type="match status" value="5"/>
</dbReference>
<dbReference type="Pfam" id="PF25021">
    <property type="entry name" value="TEN_NHL"/>
    <property type="match status" value="1"/>
</dbReference>
<dbReference type="EMBL" id="CP137579">
    <property type="protein sequence ID" value="WOX30937.1"/>
    <property type="molecule type" value="Genomic_DNA"/>
</dbReference>
<dbReference type="PROSITE" id="PS51125">
    <property type="entry name" value="NHL"/>
    <property type="match status" value="3"/>
</dbReference>
<feature type="repeat" description="NHL" evidence="2">
    <location>
        <begin position="621"/>
        <end position="651"/>
    </location>
</feature>
<dbReference type="Gene3D" id="2.120.10.30">
    <property type="entry name" value="TolB, C-terminal domain"/>
    <property type="match status" value="5"/>
</dbReference>
<evidence type="ECO:0000313" key="5">
    <source>
        <dbReference type="EMBL" id="NLR24025.1"/>
    </source>
</evidence>
<dbReference type="InterPro" id="IPR015919">
    <property type="entry name" value="Cadherin-like_sf"/>
</dbReference>
<dbReference type="InterPro" id="IPR011042">
    <property type="entry name" value="6-blade_b-propeller_TolB-like"/>
</dbReference>
<name>A0A8I2H8I2_9GAMM</name>
<dbReference type="InterPro" id="IPR016186">
    <property type="entry name" value="C-type_lectin-like/link_sf"/>
</dbReference>
<evidence type="ECO:0000313" key="6">
    <source>
        <dbReference type="EMBL" id="WOX30937.1"/>
    </source>
</evidence>
<dbReference type="NCBIfam" id="NF041766">
    <property type="entry name" value="choice_anch_U"/>
    <property type="match status" value="1"/>
</dbReference>
<dbReference type="Pfam" id="PF01436">
    <property type="entry name" value="NHL"/>
    <property type="match status" value="1"/>
</dbReference>
<evidence type="ECO:0000256" key="2">
    <source>
        <dbReference type="PROSITE-ProRule" id="PRU00504"/>
    </source>
</evidence>
<accession>A0A8I2H8I2</accession>
<dbReference type="Gene3D" id="2.60.40.3440">
    <property type="match status" value="1"/>
</dbReference>
<evidence type="ECO:0000256" key="1">
    <source>
        <dbReference type="ARBA" id="ARBA00022737"/>
    </source>
</evidence>
<dbReference type="SUPFAM" id="SSF141072">
    <property type="entry name" value="CalX-like"/>
    <property type="match status" value="1"/>
</dbReference>
<evidence type="ECO:0000313" key="8">
    <source>
        <dbReference type="Proteomes" id="UP001304419"/>
    </source>
</evidence>
<dbReference type="Gene3D" id="2.60.40.2030">
    <property type="match status" value="1"/>
</dbReference>
<dbReference type="CDD" id="cd14953">
    <property type="entry name" value="NHL_like_1"/>
    <property type="match status" value="1"/>
</dbReference>
<feature type="repeat" description="NHL" evidence="2">
    <location>
        <begin position="567"/>
        <end position="597"/>
    </location>
</feature>
<evidence type="ECO:0000259" key="4">
    <source>
        <dbReference type="PROSITE" id="PS50268"/>
    </source>
</evidence>
<dbReference type="InterPro" id="IPR038081">
    <property type="entry name" value="CalX-like_sf"/>
</dbReference>
<dbReference type="Proteomes" id="UP001304419">
    <property type="component" value="Chromosome 2"/>
</dbReference>
<dbReference type="Pfam" id="PF16184">
    <property type="entry name" value="Cadherin_3"/>
    <property type="match status" value="1"/>
</dbReference>
<proteinExistence type="predicted"/>
<evidence type="ECO:0000313" key="7">
    <source>
        <dbReference type="Proteomes" id="UP000646877"/>
    </source>
</evidence>
<dbReference type="InterPro" id="IPR001258">
    <property type="entry name" value="NHL_repeat"/>
</dbReference>
<dbReference type="InterPro" id="IPR053784">
    <property type="entry name" value="Choice_anch_U_dom"/>
</dbReference>
<dbReference type="Pfam" id="PF17963">
    <property type="entry name" value="Big_9"/>
    <property type="match status" value="4"/>
</dbReference>
<feature type="repeat" description="NHL" evidence="2">
    <location>
        <begin position="839"/>
        <end position="869"/>
    </location>
</feature>
<protein>
    <submittedName>
        <fullName evidence="6">Ig-like domain-containing protein</fullName>
    </submittedName>
    <submittedName>
        <fullName evidence="5">Tandem-95 repeat protein</fullName>
    </submittedName>
</protein>
<dbReference type="SUPFAM" id="SSF101898">
    <property type="entry name" value="NHL repeat"/>
    <property type="match status" value="1"/>
</dbReference>
<dbReference type="GO" id="GO:0005509">
    <property type="term" value="F:calcium ion binding"/>
    <property type="evidence" value="ECO:0007669"/>
    <property type="project" value="InterPro"/>
</dbReference>
<feature type="domain" description="Cadherin" evidence="4">
    <location>
        <begin position="1280"/>
        <end position="1403"/>
    </location>
</feature>
<keyword evidence="1" id="KW-0677">Repeat</keyword>
<sequence length="2386" mass="247326">MITQRSLLSRVRKIISNSCIAGSIFFALTSSAFALENWKKVERLTPSDEVTNADELVFKVTFVNAHTVAPTASDFTILGDEDKQDADNNTTVDTGSKTTASVTQVTVDSGNSSIYHVTLSGGDLASYNGVVSLLPASNRIKPEVFEAYYVSNGTTLPASDKLMVFDYADQTSELSNGNFGATAVEARANADAMCKSKFIRKHSRLNNKIDSSATTAVSNGPVKAHAVMSFTASDDIASLDTNYSMPNVNVYNSGGVKLADTNWDDFVNGTLSALNSNVFSTPSDILENSGNVKYFWSFSESNGTLSTASNCSGGTSSSSSVKGIVNQNGSWYALIGSIPCNNAINFICVAWHESAYLDANISNTAPTISNLPTSFTVTEDVATTIDLSAVTLADGEDDNLTVTLALDSGTIASTDGNGTVSSVTVAGSGTASMTLSGSAAALNTYLDVTTKLNITTAADATTAMTLTVTPNDGTVDGNAATSTVNVTAVNDKPTFTSTAVTASTEDSVYKYSVTTSDPDKDAVTVSVSASTPLPSWLSLNTSTEATVSTLAGQSSGYADGTGTAASFKSPYDVVTDSNGNVYVADYGNHVIRKITPEGVVTTLAGSGSAGSDDGTGSAASFNFPKAVTLDSSGNVYVADSSNNTIRKVTPAGVVTTFAGSGTYGSDDGTGTAATFAAPTGITIDSNGNLYVVETNPHIVRKITPAGVVTTFAGSKNSSGFTDATGTSATFNFPYNGGSNSNNDLFIADRNNHAIRKITSASVVTTFAGTGSAGSTNGTGTQASFNKPYDVAADSADNLYVTEQAAHTIRKITSTGVVTTYAGSAGASGNTDGLVSVARFSQPYGIAVDSNDVVYVADTGNHRIRKISPAETTLTGTPTNDDVGDHYICLIVSDGTETSEQCFTITVTNVNDAPVVATNTGLTLDVGTTINITNSALSASDVDDSGTGLTYTVTTLPSHGSLFVDANSNDSLDSGEALSSNGTFTQADIESGNLFYTHDDSQNASDSFVFSLEDGLEDGITAITNQTFSFAVVLNKAPVISGTPTATVNENVAYNFTPTATDEDNDTLTFSITNKPSWATFSTSTGSLTGTPSYTDAGAYNGIVITVSDGTASDTLNFDITVVNVNRTPSISGTPATSVDENSSYSFTPTASDPDGDTLTFSITNKPSWATFSTSTGALSGTPSFTDAGDYNGIVVTVSDGSATQTLSLNISVVNVNRAPSISGTPSTSVLEGNVYNFIPTASDSDNDNLSFSIANQPGWASFSSTTGALTGIPDFNQSGTYSDIVITVSDGSATQSLTFSITVNDVNRAPTISGTPASTVNEGVVYSFTPSASDEDNDNLTFSITNAPDWSTFSSTTGTLTGTPTFNDGGEQYNITINVSDGNESANLNFTLSVVNINRLPTISGTPGVKVTVGENYSFIPAATDEDEDTLNFTITNKPSWASFSASTGELSGTPSETDIGTTSGIQISVSDGTDDANLPAFNLEVVAENTAPTGENLSLSVKEDTSLTILPTLQDAEDDTLTLTIGSQPTNGSLTSSGTGWVYQPEADFNGDDSFTYSVSDGELQSDSYTVTLTITAVNDLPIANNDNFQLDGSANNTFTLNVLANDTDVDGDTLIIEGVKASLGSASVVDNALQYTAPSNFAGAVTLNYAIRDGHGGRAKASVLLEISGAVNGEPPVVTAPADLEVNATGLFTKVNLGTATALNSSGEPLPVTLTEGKTIFAPGVHNVYWQATDANGNLGTDQQLLRVNPLVSLSKDKTIAEGTRIDIQVLLNGPAPQYPVTVDYTVTGSATSGVDHDLNSGSVTISSGTKANISIQTVADGEFEGDETITVSLNSGVNLGAKRETTITVSEQNIAPEVSLVVTQNDQNRLTVSQDEGTVSVVATVSDPNVGDTVASTWKVTGMTSDQYTEDTLQLSFNPQDLQPGTYKVTHTATDSSSAQDSDSVFIQVTQSLQQLSDTEDTDGDLIPDSQEGYADDDGDGIPDFQDAITECNVMPQEVVTQDGFLVEGNPGVCLRKGEFTASGETGGLLMTDDEGNSQLGNDDDAQITGGLFDFIAYGLPKAGQVYQLVMPQRLPIPRDAVYRKFKASSGLWVNFVEDANNLVFSAEGEPGICPPPGDENWSSGLTEGHWCVQLQIEDGGINDDDGEANGSIVDPGGVGVLLSNNQMPVALDDTISMKWNTNITIDVLANDTDADGDMLTIANASASFGEVQINSDNTLYYTPNAGYVGVDTLNYAITDGNGGTAGASVIITVIANTAPITVSDVATVVSGKPITINVLANDSDSDGDTLQVIEATAQHGSVAVNADYSITYQSNSGFVGSETVTYTITDGEASVQGSVSITVNKAPTDTVTNKSDGGSMPLWLIWASLALAVVRRWQATAH</sequence>
<organism evidence="5 7">
    <name type="scientific">Pseudoalteromonas maricaloris</name>
    <dbReference type="NCBI Taxonomy" id="184924"/>
    <lineage>
        <taxon>Bacteria</taxon>
        <taxon>Pseudomonadati</taxon>
        <taxon>Pseudomonadota</taxon>
        <taxon>Gammaproteobacteria</taxon>
        <taxon>Alteromonadales</taxon>
        <taxon>Pseudoalteromonadaceae</taxon>
        <taxon>Pseudoalteromonas</taxon>
    </lineage>
</organism>
<evidence type="ECO:0000256" key="3">
    <source>
        <dbReference type="SAM" id="MobiDB-lite"/>
    </source>
</evidence>
<dbReference type="Pfam" id="PF05345">
    <property type="entry name" value="He_PIG"/>
    <property type="match status" value="5"/>
</dbReference>
<dbReference type="PANTHER" id="PTHR13833">
    <property type="match status" value="1"/>
</dbReference>
<dbReference type="InterPro" id="IPR006644">
    <property type="entry name" value="Cadg"/>
</dbReference>
<dbReference type="Gene3D" id="3.10.100.10">
    <property type="entry name" value="Mannose-Binding Protein A, subunit A"/>
    <property type="match status" value="1"/>
</dbReference>
<dbReference type="Gene3D" id="2.60.40.2810">
    <property type="match status" value="3"/>
</dbReference>
<dbReference type="InterPro" id="IPR002126">
    <property type="entry name" value="Cadherin-like_dom"/>
</dbReference>
<dbReference type="PANTHER" id="PTHR13833:SF71">
    <property type="entry name" value="NHL DOMAIN-CONTAINING PROTEIN"/>
    <property type="match status" value="1"/>
</dbReference>
<dbReference type="GO" id="GO:0016020">
    <property type="term" value="C:membrane"/>
    <property type="evidence" value="ECO:0007669"/>
    <property type="project" value="InterPro"/>
</dbReference>
<gene>
    <name evidence="5" type="ORF">F9Y85_22455</name>
    <name evidence="6" type="ORF">R5H13_23990</name>
</gene>